<proteinExistence type="inferred from homology"/>
<keyword evidence="2" id="KW-0663">Pyridoxal phosphate</keyword>
<dbReference type="InterPro" id="IPR015424">
    <property type="entry name" value="PyrdxlP-dep_Trfase"/>
</dbReference>
<dbReference type="AlphaFoldDB" id="A0A6V8KC89"/>
<protein>
    <submittedName>
        <fullName evidence="3">Uncharacterized protein</fullName>
    </submittedName>
</protein>
<dbReference type="GO" id="GO:0008483">
    <property type="term" value="F:transaminase activity"/>
    <property type="evidence" value="ECO:0007669"/>
    <property type="project" value="TreeGrafter"/>
</dbReference>
<dbReference type="RefSeq" id="WP_173059697.1">
    <property type="nucleotide sequence ID" value="NZ_BAABGO010000026.1"/>
</dbReference>
<dbReference type="InterPro" id="IPR015421">
    <property type="entry name" value="PyrdxlP-dep_Trfase_major"/>
</dbReference>
<dbReference type="InterPro" id="IPR015422">
    <property type="entry name" value="PyrdxlP-dep_Trfase_small"/>
</dbReference>
<dbReference type="PANTHER" id="PTHR30244">
    <property type="entry name" value="TRANSAMINASE"/>
    <property type="match status" value="1"/>
</dbReference>
<comment type="caution">
    <text evidence="3">The sequence shown here is derived from an EMBL/GenBank/DDBJ whole genome shotgun (WGS) entry which is preliminary data.</text>
</comment>
<dbReference type="PANTHER" id="PTHR30244:SF34">
    <property type="entry name" value="DTDP-4-AMINO-4,6-DIDEOXYGALACTOSE TRANSAMINASE"/>
    <property type="match status" value="1"/>
</dbReference>
<sequence>MTLPVTRLAAADGPHLHHPPEWPVYQDATIAAVGRLLRQGRSFDYGYGDELAALESEFARYHGRAHALALNSGTAALLAAYFALGVEEGDEVVGPVFTFFATVTPLFLLGAVPVLVDSAPGTGNVDVEQLFAARTERTKALVVTHLWGNPCPMDDIVARARAHGLPLVEDCSHAHGATYQGRKVGSHADIAVFSIGGHKAISGGLGGVLLTDDADLYARACLFANFRHRTDLTIADPAYAPFLDTGLGGNFRISPIAALLALEHLRGLDTMVARRQANMGALIGAIAALPGVRAVPVAAGSSTGAWYDGVVEIGEEAAVDRDRLVRLLRERGLNVRAPATRPLHHYPPFRGAAPDWAPRLARAARRAAQVNSRAFPRAQHLFEHWMRLPVNFLYEEGSTLPERYADAFVDALGGPR</sequence>
<reference evidence="3 4" key="1">
    <citation type="submission" date="2020-03" db="EMBL/GenBank/DDBJ databases">
        <title>Whole genome shotgun sequence of Phytohabitans houttuyneae NBRC 108639.</title>
        <authorList>
            <person name="Komaki H."/>
            <person name="Tamura T."/>
        </authorList>
    </citation>
    <scope>NUCLEOTIDE SEQUENCE [LARGE SCALE GENOMIC DNA]</scope>
    <source>
        <strain evidence="3 4">NBRC 108639</strain>
    </source>
</reference>
<dbReference type="SUPFAM" id="SSF53383">
    <property type="entry name" value="PLP-dependent transferases"/>
    <property type="match status" value="1"/>
</dbReference>
<dbReference type="GO" id="GO:0030170">
    <property type="term" value="F:pyridoxal phosphate binding"/>
    <property type="evidence" value="ECO:0007669"/>
    <property type="project" value="TreeGrafter"/>
</dbReference>
<comment type="similarity">
    <text evidence="2">Belongs to the DegT/DnrJ/EryC1 family.</text>
</comment>
<dbReference type="CDD" id="cd00616">
    <property type="entry name" value="AHBA_syn"/>
    <property type="match status" value="1"/>
</dbReference>
<gene>
    <name evidence="3" type="ORF">Phou_052400</name>
</gene>
<evidence type="ECO:0000256" key="2">
    <source>
        <dbReference type="RuleBase" id="RU004508"/>
    </source>
</evidence>
<evidence type="ECO:0000313" key="4">
    <source>
        <dbReference type="Proteomes" id="UP000482800"/>
    </source>
</evidence>
<reference evidence="3 4" key="2">
    <citation type="submission" date="2020-03" db="EMBL/GenBank/DDBJ databases">
        <authorList>
            <person name="Ichikawa N."/>
            <person name="Kimura A."/>
            <person name="Kitahashi Y."/>
            <person name="Uohara A."/>
        </authorList>
    </citation>
    <scope>NUCLEOTIDE SEQUENCE [LARGE SCALE GENOMIC DNA]</scope>
    <source>
        <strain evidence="3 4">NBRC 108639</strain>
    </source>
</reference>
<dbReference type="Proteomes" id="UP000482800">
    <property type="component" value="Unassembled WGS sequence"/>
</dbReference>
<accession>A0A6V8KC89</accession>
<dbReference type="Pfam" id="PF01041">
    <property type="entry name" value="DegT_DnrJ_EryC1"/>
    <property type="match status" value="1"/>
</dbReference>
<dbReference type="InterPro" id="IPR000653">
    <property type="entry name" value="DegT/StrS_aminotransferase"/>
</dbReference>
<evidence type="ECO:0000256" key="1">
    <source>
        <dbReference type="ARBA" id="ARBA00001933"/>
    </source>
</evidence>
<keyword evidence="4" id="KW-1185">Reference proteome</keyword>
<dbReference type="GO" id="GO:0000271">
    <property type="term" value="P:polysaccharide biosynthetic process"/>
    <property type="evidence" value="ECO:0007669"/>
    <property type="project" value="TreeGrafter"/>
</dbReference>
<organism evidence="3 4">
    <name type="scientific">Phytohabitans houttuyneae</name>
    <dbReference type="NCBI Taxonomy" id="1076126"/>
    <lineage>
        <taxon>Bacteria</taxon>
        <taxon>Bacillati</taxon>
        <taxon>Actinomycetota</taxon>
        <taxon>Actinomycetes</taxon>
        <taxon>Micromonosporales</taxon>
        <taxon>Micromonosporaceae</taxon>
    </lineage>
</organism>
<evidence type="ECO:0000313" key="3">
    <source>
        <dbReference type="EMBL" id="GFJ81060.1"/>
    </source>
</evidence>
<name>A0A6V8KC89_9ACTN</name>
<dbReference type="Gene3D" id="3.40.640.10">
    <property type="entry name" value="Type I PLP-dependent aspartate aminotransferase-like (Major domain)"/>
    <property type="match status" value="1"/>
</dbReference>
<dbReference type="Gene3D" id="3.90.1150.10">
    <property type="entry name" value="Aspartate Aminotransferase, domain 1"/>
    <property type="match status" value="1"/>
</dbReference>
<dbReference type="EMBL" id="BLPF01000002">
    <property type="protein sequence ID" value="GFJ81060.1"/>
    <property type="molecule type" value="Genomic_DNA"/>
</dbReference>
<comment type="cofactor">
    <cofactor evidence="1">
        <name>pyridoxal 5'-phosphate</name>
        <dbReference type="ChEBI" id="CHEBI:597326"/>
    </cofactor>
</comment>